<evidence type="ECO:0000256" key="13">
    <source>
        <dbReference type="ARBA" id="ARBA00023242"/>
    </source>
</evidence>
<dbReference type="PROSITE" id="PS50050">
    <property type="entry name" value="TNFR_NGFR_2"/>
    <property type="match status" value="2"/>
</dbReference>
<feature type="region of interest" description="Disordered" evidence="19">
    <location>
        <begin position="1121"/>
        <end position="1144"/>
    </location>
</feature>
<dbReference type="GO" id="GO:0046872">
    <property type="term" value="F:metal ion binding"/>
    <property type="evidence" value="ECO:0007669"/>
    <property type="project" value="UniProtKB-UniRule"/>
</dbReference>
<dbReference type="FunFam" id="1.20.1160.20:FF:000009">
    <property type="entry name" value="Regulator of telomere elongation helicase 1"/>
    <property type="match status" value="1"/>
</dbReference>
<dbReference type="InterPro" id="IPR034023">
    <property type="entry name" value="TNFRSF6B_N"/>
</dbReference>
<dbReference type="Pfam" id="PF06733">
    <property type="entry name" value="DEAD_2"/>
    <property type="match status" value="1"/>
</dbReference>
<evidence type="ECO:0000256" key="18">
    <source>
        <dbReference type="PROSITE-ProRule" id="PRU00206"/>
    </source>
</evidence>
<dbReference type="SUPFAM" id="SSF57586">
    <property type="entry name" value="TNF receptor-like"/>
    <property type="match status" value="2"/>
</dbReference>
<feature type="binding site" evidence="17">
    <location>
        <position position="164"/>
    </location>
    <ligand>
        <name>[4Fe-4S] cluster</name>
        <dbReference type="ChEBI" id="CHEBI:49883"/>
    </ligand>
</feature>
<evidence type="ECO:0000256" key="17">
    <source>
        <dbReference type="HAMAP-Rule" id="MF_03065"/>
    </source>
</evidence>
<feature type="disulfide bond" evidence="18">
    <location>
        <begin position="1337"/>
        <end position="1352"/>
    </location>
</feature>
<dbReference type="CDD" id="cd17970">
    <property type="entry name" value="DEAHc_FancJ"/>
    <property type="match status" value="1"/>
</dbReference>
<dbReference type="InterPro" id="IPR006554">
    <property type="entry name" value="Helicase-like_DEXD_c2"/>
</dbReference>
<evidence type="ECO:0000256" key="5">
    <source>
        <dbReference type="ARBA" id="ARBA00022801"/>
    </source>
</evidence>
<dbReference type="InterPro" id="IPR049909">
    <property type="entry name" value="Rtel1_HHD"/>
</dbReference>
<evidence type="ECO:0000256" key="16">
    <source>
        <dbReference type="ARBA" id="ARBA00062889"/>
    </source>
</evidence>
<feature type="region of interest" description="Disordered" evidence="19">
    <location>
        <begin position="720"/>
        <end position="746"/>
    </location>
</feature>
<dbReference type="CDD" id="cd18788">
    <property type="entry name" value="SF2_C_XPD"/>
    <property type="match status" value="1"/>
</dbReference>
<dbReference type="Gene3D" id="3.40.50.300">
    <property type="entry name" value="P-loop containing nucleotide triphosphate hydrolases"/>
    <property type="match status" value="2"/>
</dbReference>
<dbReference type="InterPro" id="IPR030845">
    <property type="entry name" value="RTEL1"/>
</dbReference>
<dbReference type="SMART" id="SM00488">
    <property type="entry name" value="DEXDc2"/>
    <property type="match status" value="1"/>
</dbReference>
<feature type="short sequence motif" description="Nuclear localization signal" evidence="17">
    <location>
        <begin position="152"/>
        <end position="168"/>
    </location>
</feature>
<feature type="domain" description="TNFR-Cys" evidence="20">
    <location>
        <begin position="1256"/>
        <end position="1297"/>
    </location>
</feature>
<dbReference type="InterPro" id="IPR010614">
    <property type="entry name" value="RAD3-like_helicase_DEAD"/>
</dbReference>
<evidence type="ECO:0000259" key="21">
    <source>
        <dbReference type="PROSITE" id="PS51193"/>
    </source>
</evidence>
<feature type="region of interest" description="Disordered" evidence="19">
    <location>
        <begin position="944"/>
        <end position="968"/>
    </location>
</feature>
<dbReference type="GO" id="GO:0032206">
    <property type="term" value="P:positive regulation of telomere maintenance"/>
    <property type="evidence" value="ECO:0007669"/>
    <property type="project" value="UniProtKB-ARBA"/>
</dbReference>
<dbReference type="Pfam" id="PF23116">
    <property type="entry name" value="HHD_RTEL1"/>
    <property type="match status" value="1"/>
</dbReference>
<evidence type="ECO:0000256" key="4">
    <source>
        <dbReference type="ARBA" id="ARBA00022763"/>
    </source>
</evidence>
<dbReference type="GO" id="GO:0016818">
    <property type="term" value="F:hydrolase activity, acting on acid anhydrides, in phosphorus-containing anhydrides"/>
    <property type="evidence" value="ECO:0007669"/>
    <property type="project" value="InterPro"/>
</dbReference>
<keyword evidence="4 17" id="KW-0227">DNA damage</keyword>
<feature type="domain" description="TNFR-Cys" evidence="20">
    <location>
        <begin position="1336"/>
        <end position="1377"/>
    </location>
</feature>
<feature type="binding site" evidence="17">
    <location>
        <position position="173"/>
    </location>
    <ligand>
        <name>[4Fe-4S] cluster</name>
        <dbReference type="ChEBI" id="CHEBI:49883"/>
    </ligand>
</feature>
<evidence type="ECO:0000256" key="14">
    <source>
        <dbReference type="ARBA" id="ARBA00049360"/>
    </source>
</evidence>
<sequence length="1484" mass="163477">MPKIVLNGVTVDFPFKPYKCQQEYMAKVLECLQKKVNGILESPTGTGKTLCLLCTTLAWREHLRDTISARKIAERLQGELFPDRALSSWGSAAAAADGDPIACYTDVPKIIYASRTHSQLTQVISELRNTSYRPKVCVLGSREQLCIHPEVKKQESNHMQIHLCRKKVASHSCHFYNNVEEKSLEQELTSPILDIEDLVKSGSRHRVCPYYLSRNLKQQADIIFMPYNYLLDAKSRRAHSIDLKGTVVILDEAHNVEKICEESASFDLTPQDLASGLDVIDRVLEEQTKAAQQGEPHPEFSADTPSSGLNMELEDIAKLKMILLRLEGAIDAIELPGDNSGVTKPGSYIFELFAEAQLTFQTKGCILDSLDQIIQHLAGRAGVFTNTAGLQKLADIIQIVFSVDPSEFGPDFLEGLGALRSYKVHIHHDAGHWRAAQQSDAWSTTAARKPGKVLSYWCFSPGHSMRELVRQGVRTLILTSGTLAPVSSFALEMQMYSEECLSSLGKALGNIARVVPYGLLVFFPSYPVMEKSLEFWRARDLARKIEALKPLFVEPRSKGSFSETISAYYERVTSPGSTGAAFLAVCRGKASEGLDFSDTNGRGVIVTGLPYPPRMDPRVVLKMQFLDEMKGQGGAGGQFLSGQEWYRQQASRAVNQAIGRVIRHRQDYGAVFLCDHRFAFADARAQLPSWVRPHVRVYNNFGHVIRDVVQFFRVAERTMPAPAPRAAASSSCEKEDGVRVAKSPGTLLSTRKAKSLDLHVPSLKQKPSGSPAAEDLEGSLCVEYEQESVPAGQRPKGLLAALEHSEQQAGGPSKEQAHRYSTLSLPCEKRLAEEPRGGRRKIRLVTHLEEPAAAAQVDRAKLFMVAVKQELSQANFATFTQALQDYKGSDDFAALVAHLRPLFAEDPKKHSLLQGFYQFVRPHHKQQFEEVCIQLIGRGCGYQPEHSIPQRQRAQPALDPTGRMAPDPKLTLSKAATQQLDPREHLNQGGPHLTPRPPPEGDPGSHPQWGSGAHRAGKQGQRAVSAYLADARQALGSAGYSQLLAALRAYKQDDDLDKVLAVLAALTTERPEDFPLLQRFSMFVRPHHKQRFLQTCTDLTGWSHGGMELLGPQEESLATPPVLAHGTHQPGPSWPKKAGKTQSKISSFLRQRPAGAVEADCSAAGPSQSSRPPHGPAASEWARTMRALEGPGLSLLCSAWVLPTLLLVMATRGAAEAPTYPWRDPETEEWLVCAQCPPGTFVQRPCRRDSPTMCGPCPPRHYTQFWNYLERCRYCNVLCGEREEEARPCQATHNRVCRCRAGFFAHAGFCLGHTPCPPGTGVTAPGTPSQNTQCQPCPSGTFSASSSSSEQCQPHRNCTALGLTLTMPGSSSHDALCTSCTSFSLSTMLPGTEECERAVIDFVTLQDVSIKKLQRLQQVLEGPGGWGPAPRVGRAALRLKLQQRLKELLEVGDGTLLARLLRALRVARLPGLERSIRERFLPAH</sequence>
<comment type="subunit">
    <text evidence="16 17">Interacts with TERF1. Interacts (via PIP-box) with PCNA; the interaction is direct and essential for suppressing telomere fragility. Interacts with MMS19; the interaction mediates the association of RTEL1 with the cytosolic iron-sulfur protein assembly (CIA) complex.</text>
</comment>
<evidence type="ECO:0000256" key="11">
    <source>
        <dbReference type="ARBA" id="ARBA00023204"/>
    </source>
</evidence>
<dbReference type="FunFam" id="1.20.1160.20:FF:000006">
    <property type="entry name" value="Regulator of telomere elongation helicase 1"/>
    <property type="match status" value="1"/>
</dbReference>
<dbReference type="EC" id="5.6.2.-" evidence="17"/>
<feature type="binding site" evidence="17">
    <location>
        <position position="208"/>
    </location>
    <ligand>
        <name>[4Fe-4S] cluster</name>
        <dbReference type="ChEBI" id="CHEBI:49883"/>
    </ligand>
</feature>
<dbReference type="GO" id="GO:0006310">
    <property type="term" value="P:DNA recombination"/>
    <property type="evidence" value="ECO:0007669"/>
    <property type="project" value="InterPro"/>
</dbReference>
<evidence type="ECO:0000256" key="15">
    <source>
        <dbReference type="ARBA" id="ARBA00053499"/>
    </source>
</evidence>
<dbReference type="InterPro" id="IPR014013">
    <property type="entry name" value="Helic_SF1/SF2_ATP-bd_DinG/Rad3"/>
</dbReference>
<dbReference type="FunFam" id="3.40.50.300:FF:000691">
    <property type="entry name" value="Regulator of telomere elongation helicase 1"/>
    <property type="match status" value="1"/>
</dbReference>
<keyword evidence="2 17" id="KW-0479">Metal-binding</keyword>
<reference evidence="22" key="2">
    <citation type="submission" date="2025-08" db="UniProtKB">
        <authorList>
            <consortium name="Ensembl"/>
        </authorList>
    </citation>
    <scope>IDENTIFICATION</scope>
</reference>
<dbReference type="InterPro" id="IPR045028">
    <property type="entry name" value="DinG/Rad3-like"/>
</dbReference>
<keyword evidence="8 17" id="KW-0408">Iron</keyword>
<reference evidence="22 23" key="1">
    <citation type="submission" date="2009-03" db="EMBL/GenBank/DDBJ databases">
        <authorList>
            <person name="Warren W."/>
            <person name="Ye L."/>
            <person name="Minx P."/>
            <person name="Worley K."/>
            <person name="Gibbs R."/>
            <person name="Wilson R.K."/>
        </authorList>
    </citation>
    <scope>NUCLEOTIDE SEQUENCE [LARGE SCALE GENOMIC DNA]</scope>
</reference>
<gene>
    <name evidence="17 22" type="primary">RTEL1</name>
</gene>
<evidence type="ECO:0000256" key="2">
    <source>
        <dbReference type="ARBA" id="ARBA00022723"/>
    </source>
</evidence>
<dbReference type="GO" id="GO:0051539">
    <property type="term" value="F:4 iron, 4 sulfur cluster binding"/>
    <property type="evidence" value="ECO:0007669"/>
    <property type="project" value="UniProtKB-UniRule"/>
</dbReference>
<evidence type="ECO:0000256" key="1">
    <source>
        <dbReference type="ARBA" id="ARBA00022485"/>
    </source>
</evidence>
<dbReference type="FunFam" id="3.40.50.300:FF:000431">
    <property type="entry name" value="Regulator of telomere elongation helicase 1"/>
    <property type="match status" value="1"/>
</dbReference>
<evidence type="ECO:0000256" key="9">
    <source>
        <dbReference type="ARBA" id="ARBA00023014"/>
    </source>
</evidence>
<comment type="catalytic activity">
    <reaction evidence="14 17">
        <text>ATP + H2O = ADP + phosphate + H(+)</text>
        <dbReference type="Rhea" id="RHEA:13065"/>
        <dbReference type="ChEBI" id="CHEBI:15377"/>
        <dbReference type="ChEBI" id="CHEBI:15378"/>
        <dbReference type="ChEBI" id="CHEBI:30616"/>
        <dbReference type="ChEBI" id="CHEBI:43474"/>
        <dbReference type="ChEBI" id="CHEBI:456216"/>
    </reaction>
</comment>
<dbReference type="GO" id="GO:0090657">
    <property type="term" value="P:telomeric loop disassembly"/>
    <property type="evidence" value="ECO:0007669"/>
    <property type="project" value="UniProtKB-ARBA"/>
</dbReference>
<dbReference type="SMART" id="SM00491">
    <property type="entry name" value="HELICc2"/>
    <property type="match status" value="1"/>
</dbReference>
<evidence type="ECO:0000313" key="22">
    <source>
        <dbReference type="Ensembl" id="ENSCJAP00000093981.1"/>
    </source>
</evidence>
<dbReference type="InterPro" id="IPR057498">
    <property type="entry name" value="Rtel1_ARCH"/>
</dbReference>
<dbReference type="GO" id="GO:0006281">
    <property type="term" value="P:DNA repair"/>
    <property type="evidence" value="ECO:0007669"/>
    <property type="project" value="UniProtKB-UniRule"/>
</dbReference>
<dbReference type="GO" id="GO:0010569">
    <property type="term" value="P:regulation of double-strand break repair via homologous recombination"/>
    <property type="evidence" value="ECO:0007669"/>
    <property type="project" value="UniProtKB-UniRule"/>
</dbReference>
<feature type="region of interest" description="Disordered" evidence="19">
    <location>
        <begin position="1159"/>
        <end position="1179"/>
    </location>
</feature>
<dbReference type="CDD" id="cd10575">
    <property type="entry name" value="TNFRSF6B"/>
    <property type="match status" value="1"/>
</dbReference>
<keyword evidence="6 17" id="KW-0347">Helicase</keyword>
<dbReference type="GO" id="GO:0005524">
    <property type="term" value="F:ATP binding"/>
    <property type="evidence" value="ECO:0007669"/>
    <property type="project" value="UniProtKB-UniRule"/>
</dbReference>
<keyword evidence="3 17" id="KW-0547">Nucleotide-binding</keyword>
<dbReference type="Pfam" id="PF00020">
    <property type="entry name" value="TNFR_c6"/>
    <property type="match status" value="3"/>
</dbReference>
<dbReference type="GO" id="GO:0045910">
    <property type="term" value="P:negative regulation of DNA recombination"/>
    <property type="evidence" value="ECO:0007669"/>
    <property type="project" value="TreeGrafter"/>
</dbReference>
<keyword evidence="9 17" id="KW-0411">Iron-sulfur</keyword>
<evidence type="ECO:0000256" key="8">
    <source>
        <dbReference type="ARBA" id="ARBA00023004"/>
    </source>
</evidence>
<comment type="similarity">
    <text evidence="17">Belongs to the helicase family. RAD3/XPD subfamily.</text>
</comment>
<evidence type="ECO:0000256" key="7">
    <source>
        <dbReference type="ARBA" id="ARBA00022840"/>
    </source>
</evidence>
<dbReference type="GO" id="GO:0006260">
    <property type="term" value="P:DNA replication"/>
    <property type="evidence" value="ECO:0007669"/>
    <property type="project" value="InterPro"/>
</dbReference>
<keyword evidence="1 17" id="KW-0004">4Fe-4S</keyword>
<evidence type="ECO:0000313" key="23">
    <source>
        <dbReference type="Proteomes" id="UP000008225"/>
    </source>
</evidence>
<dbReference type="Ensembl" id="ENSCJAT00000148628.1">
    <property type="protein sequence ID" value="ENSCJAP00000093981.1"/>
    <property type="gene ID" value="ENSCJAG00000010336.5"/>
</dbReference>
<dbReference type="InterPro" id="IPR027417">
    <property type="entry name" value="P-loop_NTPase"/>
</dbReference>
<keyword evidence="23" id="KW-1185">Reference proteome</keyword>
<dbReference type="InterPro" id="IPR006555">
    <property type="entry name" value="ATP-dep_Helicase_C"/>
</dbReference>
<dbReference type="PANTHER" id="PTHR11472">
    <property type="entry name" value="DNA REPAIR DEAD HELICASE RAD3/XP-D SUBFAMILY MEMBER"/>
    <property type="match status" value="1"/>
</dbReference>
<keyword evidence="7 17" id="KW-0067">ATP-binding</keyword>
<dbReference type="Pfam" id="PF23109">
    <property type="entry name" value="ARCH_RTEL1"/>
    <property type="match status" value="1"/>
</dbReference>
<keyword evidence="18" id="KW-1015">Disulfide bond</keyword>
<dbReference type="GO" id="GO:0003677">
    <property type="term" value="F:DNA binding"/>
    <property type="evidence" value="ECO:0007669"/>
    <property type="project" value="UniProtKB-UniRule"/>
</dbReference>
<dbReference type="HAMAP" id="MF_03065">
    <property type="entry name" value="RTEL1"/>
    <property type="match status" value="1"/>
</dbReference>
<evidence type="ECO:0000256" key="10">
    <source>
        <dbReference type="ARBA" id="ARBA00023125"/>
    </source>
</evidence>
<dbReference type="InterPro" id="IPR001368">
    <property type="entry name" value="TNFR/NGFR_Cys_rich_reg"/>
</dbReference>
<dbReference type="GO" id="GO:0070182">
    <property type="term" value="F:DNA polymerase binding"/>
    <property type="evidence" value="ECO:0007669"/>
    <property type="project" value="TreeGrafter"/>
</dbReference>
<dbReference type="SUPFAM" id="SSF52540">
    <property type="entry name" value="P-loop containing nucleoside triphosphate hydrolases"/>
    <property type="match status" value="2"/>
</dbReference>
<comment type="subcellular location">
    <subcellularLocation>
        <location evidence="17">Nucleus</location>
    </subcellularLocation>
    <text evidence="17">Colocalizes with PCNA within the replication foci in S-phase cells.</text>
</comment>
<keyword evidence="5 17" id="KW-0378">Hydrolase</keyword>
<dbReference type="CDD" id="cd13932">
    <property type="entry name" value="HN_RTEL1"/>
    <property type="match status" value="2"/>
</dbReference>
<feature type="disulfide bond" evidence="18">
    <location>
        <begin position="1257"/>
        <end position="1272"/>
    </location>
</feature>
<dbReference type="GO" id="GO:0003678">
    <property type="term" value="F:DNA helicase activity"/>
    <property type="evidence" value="ECO:0007669"/>
    <property type="project" value="UniProtKB-UniRule"/>
</dbReference>
<keyword evidence="13 17" id="KW-0539">Nucleus</keyword>
<dbReference type="GO" id="GO:0005634">
    <property type="term" value="C:nucleus"/>
    <property type="evidence" value="ECO:0007669"/>
    <property type="project" value="UniProtKB-SubCell"/>
</dbReference>
<keyword evidence="12 17" id="KW-0413">Isomerase</keyword>
<evidence type="ECO:0000259" key="20">
    <source>
        <dbReference type="PROSITE" id="PS50050"/>
    </source>
</evidence>
<dbReference type="SMART" id="SM00208">
    <property type="entry name" value="TNFR"/>
    <property type="match status" value="4"/>
</dbReference>
<comment type="function">
    <text evidence="15 17">A probable ATP-dependent DNA helicase implicated in telomere-length regulation, DNA repair and the maintenance of genomic stability. Acts as an anti-recombinase to counteract toxic recombination and limit crossover during meiosis. Regulates meiotic recombination and crossover homeostasis by physically dissociating strand invasion events and thereby promotes noncrossover repair by meiotic synthesis dependent strand annealing (SDSA) as well as disassembly of D loop recombination intermediates. Also disassembles T loops and prevents telomere fragility by counteracting telomeric G4-DNA structures, which together ensure the dynamics and stability of the telomere.</text>
</comment>
<feature type="region of interest" description="Disordered" evidence="19">
    <location>
        <begin position="983"/>
        <end position="1021"/>
    </location>
</feature>
<dbReference type="PROSITE" id="PS51193">
    <property type="entry name" value="HELICASE_ATP_BIND_2"/>
    <property type="match status" value="1"/>
</dbReference>
<feature type="binding site" evidence="17">
    <location>
        <position position="146"/>
    </location>
    <ligand>
        <name>[4Fe-4S] cluster</name>
        <dbReference type="ChEBI" id="CHEBI:49883"/>
    </ligand>
</feature>
<dbReference type="Pfam" id="PF13307">
    <property type="entry name" value="Helicase_C_2"/>
    <property type="match status" value="1"/>
</dbReference>
<keyword evidence="11 17" id="KW-0234">DNA repair</keyword>
<feature type="repeat" description="TNFR-Cys" evidence="18">
    <location>
        <begin position="1256"/>
        <end position="1297"/>
    </location>
</feature>
<evidence type="ECO:0000256" key="3">
    <source>
        <dbReference type="ARBA" id="ARBA00022741"/>
    </source>
</evidence>
<feature type="domain" description="Helicase ATP-binding" evidence="21">
    <location>
        <begin position="7"/>
        <end position="297"/>
    </location>
</feature>
<evidence type="ECO:0000256" key="6">
    <source>
        <dbReference type="ARBA" id="ARBA00022806"/>
    </source>
</evidence>
<name>A0A8I3X647_CALJA</name>
<keyword evidence="10 17" id="KW-0238">DNA-binding</keyword>
<dbReference type="GeneTree" id="ENSGT00950000182970"/>
<proteinExistence type="inferred from homology"/>
<evidence type="ECO:0000256" key="19">
    <source>
        <dbReference type="SAM" id="MobiDB-lite"/>
    </source>
</evidence>
<dbReference type="Proteomes" id="UP000008225">
    <property type="component" value="Chromosome 5"/>
</dbReference>
<dbReference type="Gene3D" id="1.20.1160.20">
    <property type="match status" value="2"/>
</dbReference>
<dbReference type="PANTHER" id="PTHR11472:SF34">
    <property type="entry name" value="REGULATOR OF TELOMERE ELONGATION HELICASE 1"/>
    <property type="match status" value="1"/>
</dbReference>
<dbReference type="Gene3D" id="2.10.50.10">
    <property type="entry name" value="Tumor Necrosis Factor Receptor, subunit A, domain 2"/>
    <property type="match status" value="2"/>
</dbReference>
<protein>
    <recommendedName>
        <fullName evidence="17">Regulator of telomere elongation helicase 1</fullName>
        <ecNumber evidence="17">5.6.2.-</ecNumber>
    </recommendedName>
</protein>
<feature type="repeat" description="TNFR-Cys" evidence="18">
    <location>
        <begin position="1336"/>
        <end position="1377"/>
    </location>
</feature>
<reference evidence="22" key="3">
    <citation type="submission" date="2025-09" db="UniProtKB">
        <authorList>
            <consortium name="Ensembl"/>
        </authorList>
    </citation>
    <scope>IDENTIFICATION</scope>
</reference>
<comment type="caution">
    <text evidence="17 18">Lacks conserved residue(s) required for the propagation of feature annotation.</text>
</comment>
<evidence type="ECO:0000256" key="12">
    <source>
        <dbReference type="ARBA" id="ARBA00023235"/>
    </source>
</evidence>
<dbReference type="GO" id="GO:1904430">
    <property type="term" value="P:negative regulation of t-circle formation"/>
    <property type="evidence" value="ECO:0007669"/>
    <property type="project" value="TreeGrafter"/>
</dbReference>
<organism evidence="22 23">
    <name type="scientific">Callithrix jacchus</name>
    <name type="common">White-tufted-ear marmoset</name>
    <name type="synonym">Simia Jacchus</name>
    <dbReference type="NCBI Taxonomy" id="9483"/>
    <lineage>
        <taxon>Eukaryota</taxon>
        <taxon>Metazoa</taxon>
        <taxon>Chordata</taxon>
        <taxon>Craniata</taxon>
        <taxon>Vertebrata</taxon>
        <taxon>Euteleostomi</taxon>
        <taxon>Mammalia</taxon>
        <taxon>Eutheria</taxon>
        <taxon>Euarchontoglires</taxon>
        <taxon>Primates</taxon>
        <taxon>Haplorrhini</taxon>
        <taxon>Platyrrhini</taxon>
        <taxon>Cebidae</taxon>
        <taxon>Callitrichinae</taxon>
        <taxon>Callithrix</taxon>
        <taxon>Callithrix</taxon>
    </lineage>
</organism>
<accession>A0A8I3X647</accession>
<feature type="disulfide bond" evidence="18">
    <location>
        <begin position="1279"/>
        <end position="1297"/>
    </location>
</feature>